<dbReference type="eggNOG" id="ENOG5030GWH">
    <property type="taxonomic scope" value="Bacteria"/>
</dbReference>
<feature type="transmembrane region" description="Helical" evidence="1">
    <location>
        <begin position="237"/>
        <end position="259"/>
    </location>
</feature>
<evidence type="ECO:0000313" key="3">
    <source>
        <dbReference type="Proteomes" id="UP000003434"/>
    </source>
</evidence>
<dbReference type="AlphaFoldDB" id="E6LK40"/>
<evidence type="ECO:0000256" key="1">
    <source>
        <dbReference type="SAM" id="Phobius"/>
    </source>
</evidence>
<gene>
    <name evidence="2" type="ORF">HMPREF0381_0325</name>
</gene>
<dbReference type="Proteomes" id="UP000003434">
    <property type="component" value="Unassembled WGS sequence"/>
</dbReference>
<organism evidence="2 3">
    <name type="scientific">Lachnoanaerobaculum saburreum DSM 3986</name>
    <dbReference type="NCBI Taxonomy" id="887325"/>
    <lineage>
        <taxon>Bacteria</taxon>
        <taxon>Bacillati</taxon>
        <taxon>Bacillota</taxon>
        <taxon>Clostridia</taxon>
        <taxon>Lachnospirales</taxon>
        <taxon>Lachnospiraceae</taxon>
        <taxon>Lachnoanaerobaculum</taxon>
    </lineage>
</organism>
<evidence type="ECO:0000313" key="2">
    <source>
        <dbReference type="EMBL" id="EFU77812.1"/>
    </source>
</evidence>
<keyword evidence="1" id="KW-0812">Transmembrane</keyword>
<comment type="caution">
    <text evidence="2">The sequence shown here is derived from an EMBL/GenBank/DDBJ whole genome shotgun (WGS) entry which is preliminary data.</text>
</comment>
<accession>E6LK40</accession>
<proteinExistence type="predicted"/>
<keyword evidence="1" id="KW-0472">Membrane</keyword>
<dbReference type="EMBL" id="AEPW01000007">
    <property type="protein sequence ID" value="EFU77812.1"/>
    <property type="molecule type" value="Genomic_DNA"/>
</dbReference>
<sequence>MEVKVNNKTAKISAFIFFCIFSLNICINSFALTPPSNDVLINTLSKNGESTQSIVDNTEIFFVYNAVPVSKIKSEDKLRELVLESNANTIDMKYSNWVVTEWQPSDEYFERVLSYDDSGKLFESMNFIYEDKNYTTITLMSDLLGEQYNSSIKNILLLGQDRTTPFGSYLLVKVFDDNSLKIGVLVDIERDTVSVHKGWYTFDEIKHFIALYQSNNGASPSNAFGYTGGKNTHTTGLGILFLFLAGGTVAIFSVVIILYRKYRKNC</sequence>
<protein>
    <submittedName>
        <fullName evidence="2">Uncharacterized protein</fullName>
    </submittedName>
</protein>
<dbReference type="HOGENOM" id="CLU_1114703_0_0_9"/>
<name>E6LK40_9FIRM</name>
<feature type="transmembrane region" description="Helical" evidence="1">
    <location>
        <begin position="12"/>
        <end position="32"/>
    </location>
</feature>
<keyword evidence="1" id="KW-1133">Transmembrane helix</keyword>
<reference evidence="2 3" key="1">
    <citation type="submission" date="2010-12" db="EMBL/GenBank/DDBJ databases">
        <authorList>
            <person name="Muzny D."/>
            <person name="Qin X."/>
            <person name="Deng J."/>
            <person name="Jiang H."/>
            <person name="Liu Y."/>
            <person name="Qu J."/>
            <person name="Song X.-Z."/>
            <person name="Zhang L."/>
            <person name="Thornton R."/>
            <person name="Coyle M."/>
            <person name="Francisco L."/>
            <person name="Jackson L."/>
            <person name="Javaid M."/>
            <person name="Korchina V."/>
            <person name="Kovar C."/>
            <person name="Mata R."/>
            <person name="Mathew T."/>
            <person name="Ngo R."/>
            <person name="Nguyen L."/>
            <person name="Nguyen N."/>
            <person name="Okwuonu G."/>
            <person name="Ongeri F."/>
            <person name="Pham C."/>
            <person name="Simmons D."/>
            <person name="Wilczek-Boney K."/>
            <person name="Hale W."/>
            <person name="Jakkamsetti A."/>
            <person name="Pham P."/>
            <person name="Ruth R."/>
            <person name="San Lucas F."/>
            <person name="Warren J."/>
            <person name="Zhang J."/>
            <person name="Zhao Z."/>
            <person name="Zhou C."/>
            <person name="Zhu D."/>
            <person name="Lee S."/>
            <person name="Bess C."/>
            <person name="Blankenburg K."/>
            <person name="Forbes L."/>
            <person name="Fu Q."/>
            <person name="Gubbala S."/>
            <person name="Hirani K."/>
            <person name="Jayaseelan J.C."/>
            <person name="Lara F."/>
            <person name="Munidasa M."/>
            <person name="Palculict T."/>
            <person name="Patil S."/>
            <person name="Pu L.-L."/>
            <person name="Saada N."/>
            <person name="Tang L."/>
            <person name="Weissenberger G."/>
            <person name="Zhu Y."/>
            <person name="Hemphill L."/>
            <person name="Shang Y."/>
            <person name="Youmans B."/>
            <person name="Ayvaz T."/>
            <person name="Ross M."/>
            <person name="Santibanez J."/>
            <person name="Aqrawi P."/>
            <person name="Gross S."/>
            <person name="Joshi V."/>
            <person name="Fowler G."/>
            <person name="Nazareth L."/>
            <person name="Reid J."/>
            <person name="Worley K."/>
            <person name="Petrosino J."/>
            <person name="Highlander S."/>
            <person name="Gibbs R."/>
        </authorList>
    </citation>
    <scope>NUCLEOTIDE SEQUENCE [LARGE SCALE GENOMIC DNA]</scope>
    <source>
        <strain evidence="2 3">DSM 3986</strain>
    </source>
</reference>